<evidence type="ECO:0000259" key="7">
    <source>
        <dbReference type="PROSITE" id="PS51123"/>
    </source>
</evidence>
<dbReference type="KEGG" id="chu:CHU_1561"/>
<dbReference type="PANTHER" id="PTHR30329">
    <property type="entry name" value="STATOR ELEMENT OF FLAGELLAR MOTOR COMPLEX"/>
    <property type="match status" value="1"/>
</dbReference>
<dbReference type="InterPro" id="IPR006665">
    <property type="entry name" value="OmpA-like"/>
</dbReference>
<dbReference type="CDD" id="cd07185">
    <property type="entry name" value="OmpA_C-like"/>
    <property type="match status" value="1"/>
</dbReference>
<dbReference type="AlphaFoldDB" id="A0A6N4SR23"/>
<feature type="repeat" description="TPR" evidence="4">
    <location>
        <begin position="28"/>
        <end position="61"/>
    </location>
</feature>
<keyword evidence="6" id="KW-0732">Signal</keyword>
<sequence length="641" mass="70804">MYKCLIISILTWFSCIVSVYAQAIPKEARNYLEEGKIYYDGANYLKALDSYLGAYKFVPNDPGVNYSIALCYIQTYSYDKALTYLIPAKKAGIKDPLLDYYMGLAYHANSNIDEALKSLTAFQSTLRSSDKELTAQTAKYITYCNNAKTLMLTPVKMTITNLGASVNSAYPDYNPAISVDESTIIYTSRRPNSTGGLISEMDGHYFEDIYMSNKQTNNSWGTSIQIDQTINTTSHDACVGLSSEGQTMIVYKDDGGGDLYYSNLSGQNWSKPISFGKAINTDGWEACGNFSPDGNYLFFVSNKKGGFGGTDIYYAVKNAAGVWGAPVNMGPEINTKEDEFSPYLHADGKTFYFSSQAHTSMGGFDIFQSTIDLSMQPIAVKSKPENLGYPINTVGDEIYFVWSADNKRAYFSSAREGGLGDKDLYLLERPVAKAALVLLKGTISDCKTKEFIQASITVTDIESGKLIGKYVSNSSTGKYIVTLPAGKNYSITVEAKGYLFHSKNINIPKLEEFKEIDDVICLDKIDIGTTIVLNNVFFDVNKSTLRKESETELDKLFDILSKNPKIKIEVAGHTDSDGDTQANLTLSDARAHTVKDYLIGKGISADRIIYVGHGEGKPVVPNDTPENKQLNRRTEIKILEN</sequence>
<dbReference type="Gene3D" id="2.60.40.1120">
    <property type="entry name" value="Carboxypeptidase-like, regulatory domain"/>
    <property type="match status" value="1"/>
</dbReference>
<dbReference type="Pfam" id="PF00691">
    <property type="entry name" value="OmpA"/>
    <property type="match status" value="1"/>
</dbReference>
<dbReference type="PANTHER" id="PTHR30329:SF21">
    <property type="entry name" value="LIPOPROTEIN YIAD-RELATED"/>
    <property type="match status" value="1"/>
</dbReference>
<dbReference type="Proteomes" id="UP000001822">
    <property type="component" value="Chromosome"/>
</dbReference>
<dbReference type="Gene3D" id="1.25.40.10">
    <property type="entry name" value="Tetratricopeptide repeat domain"/>
    <property type="match status" value="1"/>
</dbReference>
<dbReference type="SUPFAM" id="SSF49464">
    <property type="entry name" value="Carboxypeptidase regulatory domain-like"/>
    <property type="match status" value="1"/>
</dbReference>
<evidence type="ECO:0000313" key="8">
    <source>
        <dbReference type="EMBL" id="ABG58832.1"/>
    </source>
</evidence>
<evidence type="ECO:0000313" key="9">
    <source>
        <dbReference type="Proteomes" id="UP000001822"/>
    </source>
</evidence>
<evidence type="ECO:0000256" key="6">
    <source>
        <dbReference type="SAM" id="SignalP"/>
    </source>
</evidence>
<dbReference type="SUPFAM" id="SSF82171">
    <property type="entry name" value="DPP6 N-terminal domain-like"/>
    <property type="match status" value="1"/>
</dbReference>
<comment type="subcellular location">
    <subcellularLocation>
        <location evidence="1">Cell outer membrane</location>
    </subcellularLocation>
</comment>
<dbReference type="GO" id="GO:0009279">
    <property type="term" value="C:cell outer membrane"/>
    <property type="evidence" value="ECO:0007669"/>
    <property type="project" value="UniProtKB-SubCell"/>
</dbReference>
<proteinExistence type="predicted"/>
<evidence type="ECO:0000256" key="5">
    <source>
        <dbReference type="PROSITE-ProRule" id="PRU00473"/>
    </source>
</evidence>
<keyword evidence="2 5" id="KW-0472">Membrane</keyword>
<feature type="domain" description="OmpA-like" evidence="7">
    <location>
        <begin position="525"/>
        <end position="641"/>
    </location>
</feature>
<dbReference type="InterPro" id="IPR011659">
    <property type="entry name" value="WD40"/>
</dbReference>
<dbReference type="OrthoDB" id="1488841at2"/>
<keyword evidence="4" id="KW-0802">TPR repeat</keyword>
<dbReference type="InterPro" id="IPR008969">
    <property type="entry name" value="CarboxyPept-like_regulatory"/>
</dbReference>
<dbReference type="Gene3D" id="3.30.1330.60">
    <property type="entry name" value="OmpA-like domain"/>
    <property type="match status" value="1"/>
</dbReference>
<dbReference type="PROSITE" id="PS50005">
    <property type="entry name" value="TPR"/>
    <property type="match status" value="1"/>
</dbReference>
<dbReference type="InterPro" id="IPR050330">
    <property type="entry name" value="Bact_OuterMem_StrucFunc"/>
</dbReference>
<keyword evidence="9" id="KW-1185">Reference proteome</keyword>
<evidence type="ECO:0000256" key="3">
    <source>
        <dbReference type="ARBA" id="ARBA00023237"/>
    </source>
</evidence>
<dbReference type="PROSITE" id="PS51257">
    <property type="entry name" value="PROKAR_LIPOPROTEIN"/>
    <property type="match status" value="1"/>
</dbReference>
<evidence type="ECO:0000256" key="1">
    <source>
        <dbReference type="ARBA" id="ARBA00004442"/>
    </source>
</evidence>
<dbReference type="Pfam" id="PF07676">
    <property type="entry name" value="PD40"/>
    <property type="match status" value="4"/>
</dbReference>
<dbReference type="InterPro" id="IPR011990">
    <property type="entry name" value="TPR-like_helical_dom_sf"/>
</dbReference>
<dbReference type="InterPro" id="IPR019734">
    <property type="entry name" value="TPR_rpt"/>
</dbReference>
<dbReference type="RefSeq" id="WP_011584947.1">
    <property type="nucleotide sequence ID" value="NC_008255.1"/>
</dbReference>
<feature type="signal peptide" evidence="6">
    <location>
        <begin position="1"/>
        <end position="23"/>
    </location>
</feature>
<dbReference type="InterPro" id="IPR006664">
    <property type="entry name" value="OMP_bac"/>
</dbReference>
<dbReference type="Gene3D" id="2.120.10.30">
    <property type="entry name" value="TolB, C-terminal domain"/>
    <property type="match status" value="1"/>
</dbReference>
<reference evidence="8 9" key="1">
    <citation type="journal article" date="2007" name="Appl. Environ. Microbiol.">
        <title>Genome sequence of the cellulolytic gliding bacterium Cytophaga hutchinsonii.</title>
        <authorList>
            <person name="Xie G."/>
            <person name="Bruce D.C."/>
            <person name="Challacombe J.F."/>
            <person name="Chertkov O."/>
            <person name="Detter J.C."/>
            <person name="Gilna P."/>
            <person name="Han C.S."/>
            <person name="Lucas S."/>
            <person name="Misra M."/>
            <person name="Myers G.L."/>
            <person name="Richardson P."/>
            <person name="Tapia R."/>
            <person name="Thayer N."/>
            <person name="Thompson L.S."/>
            <person name="Brettin T.S."/>
            <person name="Henrissat B."/>
            <person name="Wilson D.B."/>
            <person name="McBride M.J."/>
        </authorList>
    </citation>
    <scope>NUCLEOTIDE SEQUENCE [LARGE SCALE GENOMIC DNA]</scope>
    <source>
        <strain evidence="9">ATCC 33406 / DSM 1761 / CIP 103989 / NBRC 15051 / NCIMB 9469 / D465</strain>
    </source>
</reference>
<gene>
    <name evidence="8" type="primary">tpn50</name>
    <name evidence="8" type="ordered locus">CHU_1561</name>
</gene>
<accession>A0A6N4SR23</accession>
<evidence type="ECO:0000256" key="2">
    <source>
        <dbReference type="ARBA" id="ARBA00023136"/>
    </source>
</evidence>
<dbReference type="SUPFAM" id="SSF48452">
    <property type="entry name" value="TPR-like"/>
    <property type="match status" value="1"/>
</dbReference>
<evidence type="ECO:0000256" key="4">
    <source>
        <dbReference type="PROSITE-ProRule" id="PRU00339"/>
    </source>
</evidence>
<dbReference type="PROSITE" id="PS51123">
    <property type="entry name" value="OMPA_2"/>
    <property type="match status" value="1"/>
</dbReference>
<name>A0A6N4SR23_CYTH3</name>
<dbReference type="InterPro" id="IPR011042">
    <property type="entry name" value="6-blade_b-propeller_TolB-like"/>
</dbReference>
<organism evidence="8 9">
    <name type="scientific">Cytophaga hutchinsonii (strain ATCC 33406 / DSM 1761 / CIP 103989 / NBRC 15051 / NCIMB 9469 / D465)</name>
    <dbReference type="NCBI Taxonomy" id="269798"/>
    <lineage>
        <taxon>Bacteria</taxon>
        <taxon>Pseudomonadati</taxon>
        <taxon>Bacteroidota</taxon>
        <taxon>Cytophagia</taxon>
        <taxon>Cytophagales</taxon>
        <taxon>Cytophagaceae</taxon>
        <taxon>Cytophaga</taxon>
    </lineage>
</organism>
<protein>
    <submittedName>
        <fullName evidence="8">Outer membrane protein, OmpA family</fullName>
    </submittedName>
</protein>
<keyword evidence="3" id="KW-0998">Cell outer membrane</keyword>
<feature type="chain" id="PRO_5026894849" evidence="6">
    <location>
        <begin position="24"/>
        <end position="641"/>
    </location>
</feature>
<dbReference type="SUPFAM" id="SSF103088">
    <property type="entry name" value="OmpA-like"/>
    <property type="match status" value="1"/>
</dbReference>
<dbReference type="EMBL" id="CP000383">
    <property type="protein sequence ID" value="ABG58832.1"/>
    <property type="molecule type" value="Genomic_DNA"/>
</dbReference>
<dbReference type="InterPro" id="IPR036737">
    <property type="entry name" value="OmpA-like_sf"/>
</dbReference>
<dbReference type="PRINTS" id="PR01021">
    <property type="entry name" value="OMPADOMAIN"/>
</dbReference>